<dbReference type="AlphaFoldDB" id="A0A183HAW5"/>
<reference evidence="4" key="1">
    <citation type="submission" date="2016-06" db="UniProtKB">
        <authorList>
            <consortium name="WormBaseParasite"/>
        </authorList>
    </citation>
    <scope>IDENTIFICATION</scope>
</reference>
<sequence>MVVEGWLGIRAVRWRLLESGATGEVRHYTNGTQKPGLVARLPRIFVEQQPTAVSRPFFLSFVFQGPQWAVGRLTDWMQEYRRTDTNTAMMVGWIVVRTISDSPTPTNDGRLTGVFGTQYDNGNARSNQPTNQSSKQPKRTDCCVPPPLSSFFVLRQPTSSRTSCW</sequence>
<dbReference type="Proteomes" id="UP000267606">
    <property type="component" value="Unassembled WGS sequence"/>
</dbReference>
<accession>A0A183HAW5</accession>
<keyword evidence="3" id="KW-1185">Reference proteome</keyword>
<name>A0A183HAW5_9BILA</name>
<organism evidence="4">
    <name type="scientific">Onchocerca flexuosa</name>
    <dbReference type="NCBI Taxonomy" id="387005"/>
    <lineage>
        <taxon>Eukaryota</taxon>
        <taxon>Metazoa</taxon>
        <taxon>Ecdysozoa</taxon>
        <taxon>Nematoda</taxon>
        <taxon>Chromadorea</taxon>
        <taxon>Rhabditida</taxon>
        <taxon>Spirurina</taxon>
        <taxon>Spiruromorpha</taxon>
        <taxon>Filarioidea</taxon>
        <taxon>Onchocercidae</taxon>
        <taxon>Onchocerca</taxon>
    </lineage>
</organism>
<dbReference type="EMBL" id="UZAJ01003605">
    <property type="protein sequence ID" value="VDO40545.1"/>
    <property type="molecule type" value="Genomic_DNA"/>
</dbReference>
<gene>
    <name evidence="2" type="ORF">OFLC_LOCUS4625</name>
</gene>
<dbReference type="WBParaSite" id="OFLC_0000462601-mRNA-1">
    <property type="protein sequence ID" value="OFLC_0000462601-mRNA-1"/>
    <property type="gene ID" value="OFLC_0000462601"/>
</dbReference>
<evidence type="ECO:0000256" key="1">
    <source>
        <dbReference type="SAM" id="MobiDB-lite"/>
    </source>
</evidence>
<evidence type="ECO:0000313" key="4">
    <source>
        <dbReference type="WBParaSite" id="OFLC_0000462601-mRNA-1"/>
    </source>
</evidence>
<feature type="compositionally biased region" description="Polar residues" evidence="1">
    <location>
        <begin position="118"/>
        <end position="135"/>
    </location>
</feature>
<evidence type="ECO:0000313" key="3">
    <source>
        <dbReference type="Proteomes" id="UP000267606"/>
    </source>
</evidence>
<reference evidence="2 3" key="2">
    <citation type="submission" date="2018-11" db="EMBL/GenBank/DDBJ databases">
        <authorList>
            <consortium name="Pathogen Informatics"/>
        </authorList>
    </citation>
    <scope>NUCLEOTIDE SEQUENCE [LARGE SCALE GENOMIC DNA]</scope>
</reference>
<evidence type="ECO:0000313" key="2">
    <source>
        <dbReference type="EMBL" id="VDO40545.1"/>
    </source>
</evidence>
<protein>
    <submittedName>
        <fullName evidence="4">Bacteriophage protein</fullName>
    </submittedName>
</protein>
<proteinExistence type="predicted"/>
<feature type="region of interest" description="Disordered" evidence="1">
    <location>
        <begin position="117"/>
        <end position="140"/>
    </location>
</feature>